<name>A0A174UQ59_9FIRM</name>
<sequence length="67" mass="7861">MRNMLTGDNPARAGEDSYGKSEAIMIPPKGTGPLLKQRLWLYFCSRVIWNDNDQMYMYRQSRKFLLS</sequence>
<dbReference type="RefSeq" id="WP_196027698.1">
    <property type="nucleotide sequence ID" value="NZ_JADMYT010000022.1"/>
</dbReference>
<dbReference type="EMBL" id="CZAW01000138">
    <property type="protein sequence ID" value="CUQ24614.1"/>
    <property type="molecule type" value="Genomic_DNA"/>
</dbReference>
<dbReference type="AlphaFoldDB" id="A0A174UQ59"/>
<dbReference type="Proteomes" id="UP000095712">
    <property type="component" value="Unassembled WGS sequence"/>
</dbReference>
<protein>
    <submittedName>
        <fullName evidence="1">Uncharacterized protein</fullName>
    </submittedName>
</protein>
<proteinExistence type="predicted"/>
<evidence type="ECO:0000313" key="2">
    <source>
        <dbReference type="Proteomes" id="UP000095712"/>
    </source>
</evidence>
<gene>
    <name evidence="1" type="ORF">ERS852523_04501</name>
</gene>
<organism evidence="1 2">
    <name type="scientific">Blautia wexlerae</name>
    <dbReference type="NCBI Taxonomy" id="418240"/>
    <lineage>
        <taxon>Bacteria</taxon>
        <taxon>Bacillati</taxon>
        <taxon>Bacillota</taxon>
        <taxon>Clostridia</taxon>
        <taxon>Lachnospirales</taxon>
        <taxon>Lachnospiraceae</taxon>
        <taxon>Blautia</taxon>
    </lineage>
</organism>
<evidence type="ECO:0000313" key="1">
    <source>
        <dbReference type="EMBL" id="CUQ24614.1"/>
    </source>
</evidence>
<accession>A0A174UQ59</accession>
<reference evidence="1 2" key="1">
    <citation type="submission" date="2015-09" db="EMBL/GenBank/DDBJ databases">
        <authorList>
            <consortium name="Pathogen Informatics"/>
        </authorList>
    </citation>
    <scope>NUCLEOTIDE SEQUENCE [LARGE SCALE GENOMIC DNA]</scope>
    <source>
        <strain evidence="1 2">2789STDY5834911</strain>
    </source>
</reference>